<evidence type="ECO:0000256" key="8">
    <source>
        <dbReference type="SAM" id="MobiDB-lite"/>
    </source>
</evidence>
<dbReference type="AlphaFoldDB" id="A0A0R3S6E4"/>
<protein>
    <submittedName>
        <fullName evidence="12">Ion_trans_2 domain-containing protein</fullName>
    </submittedName>
</protein>
<dbReference type="InterPro" id="IPR003280">
    <property type="entry name" value="2pore_dom_K_chnl"/>
</dbReference>
<keyword evidence="11" id="KW-1185">Reference proteome</keyword>
<dbReference type="Gene3D" id="1.10.287.70">
    <property type="match status" value="1"/>
</dbReference>
<evidence type="ECO:0000313" key="11">
    <source>
        <dbReference type="Proteomes" id="UP000050640"/>
    </source>
</evidence>
<dbReference type="PANTHER" id="PTHR11003">
    <property type="entry name" value="POTASSIUM CHANNEL, SUBFAMILY K"/>
    <property type="match status" value="1"/>
</dbReference>
<dbReference type="PANTHER" id="PTHR11003:SF317">
    <property type="entry name" value="POTASSIUM CHANNEL DOMAIN-CONTAINING PROTEIN"/>
    <property type="match status" value="1"/>
</dbReference>
<organism evidence="11 12">
    <name type="scientific">Elaeophora elaphi</name>
    <dbReference type="NCBI Taxonomy" id="1147741"/>
    <lineage>
        <taxon>Eukaryota</taxon>
        <taxon>Metazoa</taxon>
        <taxon>Ecdysozoa</taxon>
        <taxon>Nematoda</taxon>
        <taxon>Chromadorea</taxon>
        <taxon>Rhabditida</taxon>
        <taxon>Spirurina</taxon>
        <taxon>Spiruromorpha</taxon>
        <taxon>Filarioidea</taxon>
        <taxon>Onchocercidae</taxon>
        <taxon>Elaeophora</taxon>
    </lineage>
</organism>
<comment type="subcellular location">
    <subcellularLocation>
        <location evidence="1">Membrane</location>
        <topology evidence="1">Multi-pass membrane protein</topology>
    </subcellularLocation>
</comment>
<name>A0A0R3S6E4_9BILA</name>
<feature type="transmembrane region" description="Helical" evidence="9">
    <location>
        <begin position="117"/>
        <end position="137"/>
    </location>
</feature>
<keyword evidence="7" id="KW-0407">Ion channel</keyword>
<evidence type="ECO:0000256" key="2">
    <source>
        <dbReference type="ARBA" id="ARBA00022448"/>
    </source>
</evidence>
<reference evidence="12" key="1">
    <citation type="submission" date="2017-02" db="UniProtKB">
        <authorList>
            <consortium name="WormBaseParasite"/>
        </authorList>
    </citation>
    <scope>IDENTIFICATION</scope>
</reference>
<dbReference type="Pfam" id="PF07885">
    <property type="entry name" value="Ion_trans_2"/>
    <property type="match status" value="1"/>
</dbReference>
<keyword evidence="4 9" id="KW-1133">Transmembrane helix</keyword>
<sequence>MVLRKTLSHYIVFEISTKMRPKMECMIEMLKQRSKAKICEEGQLDELTHDVYNNCFQEQIYDSRNEIKISRNTNTIGKNDVDDYFYWSLMDSIVFCFTVITTIGYGNVAPKTMEGRLFVIAYGVLGIPFTMLAIANLGKFLAEILKGITQLAGRLMKKKQTKKQLTTCRTIFCRDNKQKQFKEKEALINDLKNDENKRKISNDDNVSETPEVKKMSLINK</sequence>
<dbReference type="GO" id="GO:0005886">
    <property type="term" value="C:plasma membrane"/>
    <property type="evidence" value="ECO:0007669"/>
    <property type="project" value="TreeGrafter"/>
</dbReference>
<dbReference type="WBParaSite" id="EEL_0001036601-mRNA-1">
    <property type="protein sequence ID" value="EEL_0001036601-mRNA-1"/>
    <property type="gene ID" value="EEL_0001036601"/>
</dbReference>
<evidence type="ECO:0000313" key="12">
    <source>
        <dbReference type="WBParaSite" id="EEL_0001036601-mRNA-1"/>
    </source>
</evidence>
<dbReference type="STRING" id="1147741.A0A0R3S6E4"/>
<evidence type="ECO:0000256" key="4">
    <source>
        <dbReference type="ARBA" id="ARBA00022989"/>
    </source>
</evidence>
<evidence type="ECO:0000256" key="1">
    <source>
        <dbReference type="ARBA" id="ARBA00004141"/>
    </source>
</evidence>
<evidence type="ECO:0000256" key="6">
    <source>
        <dbReference type="ARBA" id="ARBA00023136"/>
    </source>
</evidence>
<evidence type="ECO:0000256" key="9">
    <source>
        <dbReference type="SAM" id="Phobius"/>
    </source>
</evidence>
<feature type="region of interest" description="Disordered" evidence="8">
    <location>
        <begin position="197"/>
        <end position="220"/>
    </location>
</feature>
<proteinExistence type="predicted"/>
<keyword evidence="2" id="KW-0813">Transport</keyword>
<dbReference type="Proteomes" id="UP000050640">
    <property type="component" value="Unplaced"/>
</dbReference>
<dbReference type="GO" id="GO:0022841">
    <property type="term" value="F:potassium ion leak channel activity"/>
    <property type="evidence" value="ECO:0007669"/>
    <property type="project" value="TreeGrafter"/>
</dbReference>
<feature type="domain" description="Potassium channel" evidence="10">
    <location>
        <begin position="84"/>
        <end position="142"/>
    </location>
</feature>
<evidence type="ECO:0000259" key="10">
    <source>
        <dbReference type="Pfam" id="PF07885"/>
    </source>
</evidence>
<dbReference type="InterPro" id="IPR013099">
    <property type="entry name" value="K_chnl_dom"/>
</dbReference>
<evidence type="ECO:0000256" key="5">
    <source>
        <dbReference type="ARBA" id="ARBA00023065"/>
    </source>
</evidence>
<keyword evidence="6 9" id="KW-0472">Membrane</keyword>
<dbReference type="SUPFAM" id="SSF81324">
    <property type="entry name" value="Voltage-gated potassium channels"/>
    <property type="match status" value="1"/>
</dbReference>
<evidence type="ECO:0000256" key="3">
    <source>
        <dbReference type="ARBA" id="ARBA00022692"/>
    </source>
</evidence>
<evidence type="ECO:0000256" key="7">
    <source>
        <dbReference type="ARBA" id="ARBA00023303"/>
    </source>
</evidence>
<feature type="transmembrane region" description="Helical" evidence="9">
    <location>
        <begin position="84"/>
        <end position="105"/>
    </location>
</feature>
<dbReference type="GO" id="GO:0030322">
    <property type="term" value="P:stabilization of membrane potential"/>
    <property type="evidence" value="ECO:0007669"/>
    <property type="project" value="TreeGrafter"/>
</dbReference>
<dbReference type="GO" id="GO:0015271">
    <property type="term" value="F:outward rectifier potassium channel activity"/>
    <property type="evidence" value="ECO:0007669"/>
    <property type="project" value="TreeGrafter"/>
</dbReference>
<keyword evidence="3 9" id="KW-0812">Transmembrane</keyword>
<accession>A0A0R3S6E4</accession>
<keyword evidence="5" id="KW-0406">Ion transport</keyword>